<dbReference type="SUPFAM" id="SSF56219">
    <property type="entry name" value="DNase I-like"/>
    <property type="match status" value="1"/>
</dbReference>
<dbReference type="AlphaFoldDB" id="A0A7J6I865"/>
<gene>
    <name evidence="1" type="ORF">G4B88_002596</name>
</gene>
<dbReference type="Proteomes" id="UP000583929">
    <property type="component" value="Unassembled WGS sequence"/>
</dbReference>
<name>A0A7J6I865_CANSA</name>
<sequence length="281" mass="31627">MPKELAPTSVLEARERDEELAFKADLEENALVTVGVQSEVIGSEMGGQNVDLMVSEEVCMPVVGSVVPDSDFGKGRLGKVSSSEGNVGSTSGKRQGVVHVQERLDRYFCNQDWHNLYPLVRVINGDLIHSDHRPVVASLENVIRNPQNDRKRCFRFETHWLKDDDCHDIVHQTWLAPNVSSPCADQLGRGIRECYWKLRSRADWLALGDRNIKYFHNKATGRKKKNAIVEIMTEDGRRLSTEEDIVGEIERYFGTIFSSASPSTQQVAARISNIETRISSD</sequence>
<feature type="non-terminal residue" evidence="1">
    <location>
        <position position="1"/>
    </location>
</feature>
<keyword evidence="2" id="KW-1185">Reference proteome</keyword>
<evidence type="ECO:0008006" key="3">
    <source>
        <dbReference type="Google" id="ProtNLM"/>
    </source>
</evidence>
<dbReference type="InterPro" id="IPR036691">
    <property type="entry name" value="Endo/exonu/phosph_ase_sf"/>
</dbReference>
<dbReference type="PANTHER" id="PTHR33710">
    <property type="entry name" value="BNAC02G09200D PROTEIN"/>
    <property type="match status" value="1"/>
</dbReference>
<reference evidence="1 2" key="1">
    <citation type="journal article" date="2020" name="bioRxiv">
        <title>Sequence and annotation of 42 cannabis genomes reveals extensive copy number variation in cannabinoid synthesis and pathogen resistance genes.</title>
        <authorList>
            <person name="Mckernan K.J."/>
            <person name="Helbert Y."/>
            <person name="Kane L.T."/>
            <person name="Ebling H."/>
            <person name="Zhang L."/>
            <person name="Liu B."/>
            <person name="Eaton Z."/>
            <person name="Mclaughlin S."/>
            <person name="Kingan S."/>
            <person name="Baybayan P."/>
            <person name="Concepcion G."/>
            <person name="Jordan M."/>
            <person name="Riva A."/>
            <person name="Barbazuk W."/>
            <person name="Harkins T."/>
        </authorList>
    </citation>
    <scope>NUCLEOTIDE SEQUENCE [LARGE SCALE GENOMIC DNA]</scope>
    <source>
        <strain evidence="2">cv. Jamaican Lion 4</strain>
        <tissue evidence="1">Leaf</tissue>
    </source>
</reference>
<accession>A0A7J6I865</accession>
<protein>
    <recommendedName>
        <fullName evidence="3">Reverse transcriptase</fullName>
    </recommendedName>
</protein>
<dbReference type="PANTHER" id="PTHR33710:SF83">
    <property type="entry name" value="ENDONUCLEASE_EXONUCLEASE_PHOSPHATASE DOMAIN-CONTAINING PROTEIN"/>
    <property type="match status" value="1"/>
</dbReference>
<proteinExistence type="predicted"/>
<comment type="caution">
    <text evidence="1">The sequence shown here is derived from an EMBL/GenBank/DDBJ whole genome shotgun (WGS) entry which is preliminary data.</text>
</comment>
<evidence type="ECO:0000313" key="1">
    <source>
        <dbReference type="EMBL" id="KAF4403743.1"/>
    </source>
</evidence>
<organism evidence="1 2">
    <name type="scientific">Cannabis sativa</name>
    <name type="common">Hemp</name>
    <name type="synonym">Marijuana</name>
    <dbReference type="NCBI Taxonomy" id="3483"/>
    <lineage>
        <taxon>Eukaryota</taxon>
        <taxon>Viridiplantae</taxon>
        <taxon>Streptophyta</taxon>
        <taxon>Embryophyta</taxon>
        <taxon>Tracheophyta</taxon>
        <taxon>Spermatophyta</taxon>
        <taxon>Magnoliopsida</taxon>
        <taxon>eudicotyledons</taxon>
        <taxon>Gunneridae</taxon>
        <taxon>Pentapetalae</taxon>
        <taxon>rosids</taxon>
        <taxon>fabids</taxon>
        <taxon>Rosales</taxon>
        <taxon>Cannabaceae</taxon>
        <taxon>Cannabis</taxon>
    </lineage>
</organism>
<dbReference type="EMBL" id="JAATIQ010000003">
    <property type="protein sequence ID" value="KAF4403743.1"/>
    <property type="molecule type" value="Genomic_DNA"/>
</dbReference>
<evidence type="ECO:0000313" key="2">
    <source>
        <dbReference type="Proteomes" id="UP000583929"/>
    </source>
</evidence>